<evidence type="ECO:0000256" key="6">
    <source>
        <dbReference type="ARBA" id="ARBA00023136"/>
    </source>
</evidence>
<dbReference type="GO" id="GO:0015288">
    <property type="term" value="F:porin activity"/>
    <property type="evidence" value="ECO:0007669"/>
    <property type="project" value="TreeGrafter"/>
</dbReference>
<keyword evidence="7" id="KW-0998">Cell outer membrane</keyword>
<keyword evidence="4" id="KW-1134">Transmembrane beta strand</keyword>
<dbReference type="AlphaFoldDB" id="A0A348AM98"/>
<sequence length="428" mass="46459">MPNIKRLKKPAAAIFAFGLLFMNATLAAAASPELSLDDSIALALKNSPAIKMANADKDKADGGLDAAKTGNLPTLSLGSTYAFQQSQPTLGEDHDFSNSLRLNWQLYSGGRVEGQIDQARKNLDLAGLDVKKTGQQVILDATTAYYNVLQARRMVAVNQETTDSLREHLKDVQVKYEAGVVAKADVLRSEVELANAEQNLTKAQNGYDLAVASLNNIMGVNANSEYALKDELAYAKYDHTFDESMEIAMKNRPDIAQADIGVNVAQDGVKIADSGRLPTIAMTGSTAWNDSVLPDNSNNWAVGLTANFNIFDAGLTKANVKQSQASLDKAREQAQQTRDSVQLEVRKNYLSMQEAEKRIETTNVAVDKAKEDLNIAREKYNAGVGINLDVIDAQVAFTQANTNYLQALYDYNVNKAKLNKAMGVNAGQ</sequence>
<dbReference type="SUPFAM" id="SSF56954">
    <property type="entry name" value="Outer membrane efflux proteins (OEP)"/>
    <property type="match status" value="1"/>
</dbReference>
<keyword evidence="3" id="KW-0813">Transport</keyword>
<keyword evidence="6" id="KW-0472">Membrane</keyword>
<dbReference type="InterPro" id="IPR051906">
    <property type="entry name" value="TolC-like"/>
</dbReference>
<evidence type="ECO:0000256" key="3">
    <source>
        <dbReference type="ARBA" id="ARBA00022448"/>
    </source>
</evidence>
<dbReference type="Pfam" id="PF02321">
    <property type="entry name" value="OEP"/>
    <property type="match status" value="2"/>
</dbReference>
<evidence type="ECO:0000256" key="5">
    <source>
        <dbReference type="ARBA" id="ARBA00022692"/>
    </source>
</evidence>
<comment type="similarity">
    <text evidence="2">Belongs to the outer membrane factor (OMF) (TC 1.B.17) family.</text>
</comment>
<dbReference type="PIRSF" id="PIRSF001892">
    <property type="entry name" value="CyaE"/>
    <property type="match status" value="1"/>
</dbReference>
<gene>
    <name evidence="10" type="primary">tolC_3</name>
    <name evidence="10" type="ORF">MAMMFC1_02881</name>
</gene>
<dbReference type="RefSeq" id="WP_126309126.1">
    <property type="nucleotide sequence ID" value="NZ_AP018449.1"/>
</dbReference>
<dbReference type="GO" id="GO:1990281">
    <property type="term" value="C:efflux pump complex"/>
    <property type="evidence" value="ECO:0007669"/>
    <property type="project" value="TreeGrafter"/>
</dbReference>
<feature type="chain" id="PRO_5038655777" evidence="9">
    <location>
        <begin position="28"/>
        <end position="428"/>
    </location>
</feature>
<dbReference type="InterPro" id="IPR003423">
    <property type="entry name" value="OMP_efflux"/>
</dbReference>
<organism evidence="10 11">
    <name type="scientific">Methylomusa anaerophila</name>
    <dbReference type="NCBI Taxonomy" id="1930071"/>
    <lineage>
        <taxon>Bacteria</taxon>
        <taxon>Bacillati</taxon>
        <taxon>Bacillota</taxon>
        <taxon>Negativicutes</taxon>
        <taxon>Selenomonadales</taxon>
        <taxon>Sporomusaceae</taxon>
        <taxon>Methylomusa</taxon>
    </lineage>
</organism>
<feature type="signal peptide" evidence="9">
    <location>
        <begin position="1"/>
        <end position="27"/>
    </location>
</feature>
<feature type="coiled-coil region" evidence="8">
    <location>
        <begin position="320"/>
        <end position="379"/>
    </location>
</feature>
<dbReference type="PANTHER" id="PTHR30026">
    <property type="entry name" value="OUTER MEMBRANE PROTEIN TOLC"/>
    <property type="match status" value="1"/>
</dbReference>
<evidence type="ECO:0000256" key="4">
    <source>
        <dbReference type="ARBA" id="ARBA00022452"/>
    </source>
</evidence>
<dbReference type="KEGG" id="mana:MAMMFC1_02881"/>
<name>A0A348AM98_9FIRM</name>
<dbReference type="Gene3D" id="1.20.1600.10">
    <property type="entry name" value="Outer membrane efflux proteins (OEP)"/>
    <property type="match status" value="1"/>
</dbReference>
<evidence type="ECO:0000256" key="9">
    <source>
        <dbReference type="SAM" id="SignalP"/>
    </source>
</evidence>
<protein>
    <submittedName>
        <fullName evidence="10">Outer membrane protein TolC</fullName>
    </submittedName>
</protein>
<evidence type="ECO:0000313" key="10">
    <source>
        <dbReference type="EMBL" id="BBB92196.1"/>
    </source>
</evidence>
<keyword evidence="5" id="KW-0812">Transmembrane</keyword>
<evidence type="ECO:0000313" key="11">
    <source>
        <dbReference type="Proteomes" id="UP000276437"/>
    </source>
</evidence>
<keyword evidence="8" id="KW-0175">Coiled coil</keyword>
<keyword evidence="11" id="KW-1185">Reference proteome</keyword>
<dbReference type="Proteomes" id="UP000276437">
    <property type="component" value="Chromosome"/>
</dbReference>
<comment type="subcellular location">
    <subcellularLocation>
        <location evidence="1">Cell outer membrane</location>
    </subcellularLocation>
</comment>
<dbReference type="GO" id="GO:0009279">
    <property type="term" value="C:cell outer membrane"/>
    <property type="evidence" value="ECO:0007669"/>
    <property type="project" value="UniProtKB-SubCell"/>
</dbReference>
<evidence type="ECO:0000256" key="2">
    <source>
        <dbReference type="ARBA" id="ARBA00007613"/>
    </source>
</evidence>
<dbReference type="PANTHER" id="PTHR30026:SF20">
    <property type="entry name" value="OUTER MEMBRANE PROTEIN TOLC"/>
    <property type="match status" value="1"/>
</dbReference>
<evidence type="ECO:0000256" key="8">
    <source>
        <dbReference type="SAM" id="Coils"/>
    </source>
</evidence>
<dbReference type="GO" id="GO:0015562">
    <property type="term" value="F:efflux transmembrane transporter activity"/>
    <property type="evidence" value="ECO:0007669"/>
    <property type="project" value="InterPro"/>
</dbReference>
<dbReference type="OrthoDB" id="6395775at2"/>
<dbReference type="EMBL" id="AP018449">
    <property type="protein sequence ID" value="BBB92196.1"/>
    <property type="molecule type" value="Genomic_DNA"/>
</dbReference>
<dbReference type="InterPro" id="IPR028351">
    <property type="entry name" value="CyaE"/>
</dbReference>
<keyword evidence="9" id="KW-0732">Signal</keyword>
<evidence type="ECO:0000256" key="1">
    <source>
        <dbReference type="ARBA" id="ARBA00004442"/>
    </source>
</evidence>
<reference evidence="10 11" key="1">
    <citation type="journal article" date="2018" name="Int. J. Syst. Evol. Microbiol.">
        <title>Methylomusa anaerophila gen. nov., sp. nov., an anaerobic methanol-utilizing bacterium isolated from a microbial fuel cell.</title>
        <authorList>
            <person name="Amano N."/>
            <person name="Yamamuro A."/>
            <person name="Miyahara M."/>
            <person name="Kouzuma A."/>
            <person name="Abe T."/>
            <person name="Watanabe K."/>
        </authorList>
    </citation>
    <scope>NUCLEOTIDE SEQUENCE [LARGE SCALE GENOMIC DNA]</scope>
    <source>
        <strain evidence="10 11">MMFC1</strain>
    </source>
</reference>
<evidence type="ECO:0000256" key="7">
    <source>
        <dbReference type="ARBA" id="ARBA00023237"/>
    </source>
</evidence>
<accession>A0A348AM98</accession>
<proteinExistence type="inferred from homology"/>